<gene>
    <name evidence="2" type="ORF">HZY91_03640</name>
</gene>
<feature type="transmembrane region" description="Helical" evidence="1">
    <location>
        <begin position="67"/>
        <end position="90"/>
    </location>
</feature>
<sequence length="95" mass="11385">MLIFLYMSLIILCGGYYLYKIFYYQKDERGEMILLQSNYSATSMMLILFTILSIFRSNILPTEEAQFLYQYSDIILVTGYFLSMTISLYINERRY</sequence>
<comment type="caution">
    <text evidence="2">The sequence shown here is derived from an EMBL/GenBank/DDBJ whole genome shotgun (WGS) entry which is preliminary data.</text>
</comment>
<dbReference type="Proteomes" id="UP000721415">
    <property type="component" value="Unassembled WGS sequence"/>
</dbReference>
<evidence type="ECO:0000313" key="2">
    <source>
        <dbReference type="EMBL" id="MBG9985985.1"/>
    </source>
</evidence>
<dbReference type="EMBL" id="JACBXQ010000002">
    <property type="protein sequence ID" value="MBG9985985.1"/>
    <property type="molecule type" value="Genomic_DNA"/>
</dbReference>
<dbReference type="RefSeq" id="WP_197114909.1">
    <property type="nucleotide sequence ID" value="NZ_JACBXQ010000002.1"/>
</dbReference>
<feature type="transmembrane region" description="Helical" evidence="1">
    <location>
        <begin position="6"/>
        <end position="25"/>
    </location>
</feature>
<keyword evidence="1" id="KW-1133">Transmembrane helix</keyword>
<evidence type="ECO:0000313" key="3">
    <source>
        <dbReference type="Proteomes" id="UP000721415"/>
    </source>
</evidence>
<reference evidence="2 3" key="1">
    <citation type="submission" date="2020-07" db="EMBL/GenBank/DDBJ databases">
        <title>Facklamia lactis sp. nov., isolated from raw milk.</title>
        <authorList>
            <person name="Doll E.V."/>
            <person name="Huptas C."/>
            <person name="Staib L."/>
            <person name="Wenning M."/>
            <person name="Scherer S."/>
        </authorList>
    </citation>
    <scope>NUCLEOTIDE SEQUENCE [LARGE SCALE GENOMIC DNA]</scope>
    <source>
        <strain evidence="2 3">DSM 111018</strain>
    </source>
</reference>
<name>A0ABS0LP93_9LACT</name>
<keyword evidence="1" id="KW-0812">Transmembrane</keyword>
<feature type="transmembrane region" description="Helical" evidence="1">
    <location>
        <begin position="37"/>
        <end position="55"/>
    </location>
</feature>
<accession>A0ABS0LP93</accession>
<keyword evidence="3" id="KW-1185">Reference proteome</keyword>
<evidence type="ECO:0000256" key="1">
    <source>
        <dbReference type="SAM" id="Phobius"/>
    </source>
</evidence>
<proteinExistence type="predicted"/>
<organism evidence="2 3">
    <name type="scientific">Facklamia lactis</name>
    <dbReference type="NCBI Taxonomy" id="2749967"/>
    <lineage>
        <taxon>Bacteria</taxon>
        <taxon>Bacillati</taxon>
        <taxon>Bacillota</taxon>
        <taxon>Bacilli</taxon>
        <taxon>Lactobacillales</taxon>
        <taxon>Aerococcaceae</taxon>
        <taxon>Facklamia</taxon>
    </lineage>
</organism>
<protein>
    <submittedName>
        <fullName evidence="2">Uncharacterized protein</fullName>
    </submittedName>
</protein>
<keyword evidence="1" id="KW-0472">Membrane</keyword>